<name>A0A0M3HX29_ASCLU</name>
<reference evidence="2" key="1">
    <citation type="submission" date="2017-02" db="UniProtKB">
        <authorList>
            <consortium name="WormBaseParasite"/>
        </authorList>
    </citation>
    <scope>IDENTIFICATION</scope>
</reference>
<dbReference type="WBParaSite" id="ALUE_0000780501-mRNA-1">
    <property type="protein sequence ID" value="ALUE_0000780501-mRNA-1"/>
    <property type="gene ID" value="ALUE_0000780501"/>
</dbReference>
<accession>A0A0M3HX29</accession>
<evidence type="ECO:0000313" key="1">
    <source>
        <dbReference type="Proteomes" id="UP000036681"/>
    </source>
</evidence>
<dbReference type="Proteomes" id="UP000036681">
    <property type="component" value="Unplaced"/>
</dbReference>
<sequence length="141" mass="15863">MRADVSSKFNFHMIRVVQMKGCAVCTNNIARLFCNCLKYSRSAKKSVITAIFHQRILGPPSEIEVRKSFSETRSTPALFYAVIRMHSSACICMLSPPTGSAEASFEMMNIAVASNKCRHWHGQASCTSIMMDSVFLYVDWH</sequence>
<keyword evidence="1" id="KW-1185">Reference proteome</keyword>
<organism evidence="1 2">
    <name type="scientific">Ascaris lumbricoides</name>
    <name type="common">Giant roundworm</name>
    <dbReference type="NCBI Taxonomy" id="6252"/>
    <lineage>
        <taxon>Eukaryota</taxon>
        <taxon>Metazoa</taxon>
        <taxon>Ecdysozoa</taxon>
        <taxon>Nematoda</taxon>
        <taxon>Chromadorea</taxon>
        <taxon>Rhabditida</taxon>
        <taxon>Spirurina</taxon>
        <taxon>Ascaridomorpha</taxon>
        <taxon>Ascaridoidea</taxon>
        <taxon>Ascarididae</taxon>
        <taxon>Ascaris</taxon>
    </lineage>
</organism>
<evidence type="ECO:0000313" key="2">
    <source>
        <dbReference type="WBParaSite" id="ALUE_0000780501-mRNA-1"/>
    </source>
</evidence>
<dbReference type="AlphaFoldDB" id="A0A0M3HX29"/>
<proteinExistence type="predicted"/>
<protein>
    <submittedName>
        <fullName evidence="2">HMA domain-containing protein</fullName>
    </submittedName>
</protein>